<evidence type="ECO:0000256" key="4">
    <source>
        <dbReference type="ARBA" id="ARBA00022544"/>
    </source>
</evidence>
<dbReference type="PANTHER" id="PTHR34975:SF2">
    <property type="entry name" value="SPORE GERMINATION PROTEIN A2"/>
    <property type="match status" value="1"/>
</dbReference>
<dbReference type="GO" id="GO:0009847">
    <property type="term" value="P:spore germination"/>
    <property type="evidence" value="ECO:0007669"/>
    <property type="project" value="InterPro"/>
</dbReference>
<keyword evidence="5 8" id="KW-0812">Transmembrane</keyword>
<evidence type="ECO:0000256" key="5">
    <source>
        <dbReference type="ARBA" id="ARBA00022692"/>
    </source>
</evidence>
<accession>A0A2I0QUX8</accession>
<evidence type="ECO:0000256" key="1">
    <source>
        <dbReference type="ARBA" id="ARBA00004141"/>
    </source>
</evidence>
<feature type="transmembrane region" description="Helical" evidence="8">
    <location>
        <begin position="184"/>
        <end position="204"/>
    </location>
</feature>
<proteinExistence type="inferred from homology"/>
<keyword evidence="6 8" id="KW-1133">Transmembrane helix</keyword>
<dbReference type="AlphaFoldDB" id="A0A2I0QUX8"/>
<feature type="transmembrane region" description="Helical" evidence="8">
    <location>
        <begin position="9"/>
        <end position="28"/>
    </location>
</feature>
<comment type="similarity">
    <text evidence="2">Belongs to the amino acid-polyamine-organocation (APC) superfamily. Spore germination protein (SGP) (TC 2.A.3.9) family.</text>
</comment>
<dbReference type="Proteomes" id="UP000243524">
    <property type="component" value="Unassembled WGS sequence"/>
</dbReference>
<comment type="subcellular location">
    <subcellularLocation>
        <location evidence="1">Membrane</location>
        <topology evidence="1">Multi-pass membrane protein</topology>
    </subcellularLocation>
</comment>
<feature type="transmembrane region" description="Helical" evidence="8">
    <location>
        <begin position="40"/>
        <end position="61"/>
    </location>
</feature>
<feature type="transmembrane region" description="Helical" evidence="8">
    <location>
        <begin position="271"/>
        <end position="290"/>
    </location>
</feature>
<comment type="caution">
    <text evidence="9">The sequence shown here is derived from an EMBL/GenBank/DDBJ whole genome shotgun (WGS) entry which is preliminary data.</text>
</comment>
<keyword evidence="3" id="KW-0813">Transport</keyword>
<evidence type="ECO:0000256" key="3">
    <source>
        <dbReference type="ARBA" id="ARBA00022448"/>
    </source>
</evidence>
<evidence type="ECO:0000313" key="10">
    <source>
        <dbReference type="Proteomes" id="UP000243524"/>
    </source>
</evidence>
<dbReference type="RefSeq" id="WP_101331700.1">
    <property type="nucleotide sequence ID" value="NZ_PJNH01000002.1"/>
</dbReference>
<dbReference type="Pfam" id="PF03845">
    <property type="entry name" value="Spore_permease"/>
    <property type="match status" value="1"/>
</dbReference>
<sequence length="361" mass="41110">MKSGEQVKFFYVILLIITSGGLVNHVIIIPALFDTAGRDAWLSIIFSAVALIPWFFLVIFISRKTNKTHLLVWLTKNVNKPIAYIVISLIGVYLFMMSFVTAKDLIIWTHITYLPKTPQFVLFILILIACIFLANTNLRTIAIVNTVLLPIIVILGFFVASTNLPKKDYSMLMPMFEHGIEPALIGMIFSSAGILEVTLILFIHHRIKSKIKYWQVLLLGFILAGLSLGPTAGGIATFGPEEMIKSRFPAFEQWQLVSLGRFIENLDFFSIYQWLAGALIRISLSLYLLMEIFHIPKGKKRTWILILLAVIIISANFIPINDVMFIDFLKFYYLPFNFIFLITLTLTLTILVGIQSRRQLK</sequence>
<dbReference type="GO" id="GO:0016020">
    <property type="term" value="C:membrane"/>
    <property type="evidence" value="ECO:0007669"/>
    <property type="project" value="UniProtKB-SubCell"/>
</dbReference>
<evidence type="ECO:0000256" key="8">
    <source>
        <dbReference type="SAM" id="Phobius"/>
    </source>
</evidence>
<dbReference type="NCBIfam" id="TIGR00912">
    <property type="entry name" value="2A0309"/>
    <property type="match status" value="1"/>
</dbReference>
<feature type="transmembrane region" description="Helical" evidence="8">
    <location>
        <begin position="332"/>
        <end position="354"/>
    </location>
</feature>
<name>A0A2I0QUX8_9BACI</name>
<feature type="transmembrane region" description="Helical" evidence="8">
    <location>
        <begin position="120"/>
        <end position="136"/>
    </location>
</feature>
<keyword evidence="7 8" id="KW-0472">Membrane</keyword>
<dbReference type="PANTHER" id="PTHR34975">
    <property type="entry name" value="SPORE GERMINATION PROTEIN A2"/>
    <property type="match status" value="1"/>
</dbReference>
<protein>
    <submittedName>
        <fullName evidence="9">Spore gernimation protein</fullName>
    </submittedName>
</protein>
<feature type="transmembrane region" description="Helical" evidence="8">
    <location>
        <begin position="143"/>
        <end position="164"/>
    </location>
</feature>
<keyword evidence="10" id="KW-1185">Reference proteome</keyword>
<feature type="transmembrane region" description="Helical" evidence="8">
    <location>
        <begin position="82"/>
        <end position="100"/>
    </location>
</feature>
<evidence type="ECO:0000256" key="7">
    <source>
        <dbReference type="ARBA" id="ARBA00023136"/>
    </source>
</evidence>
<evidence type="ECO:0000256" key="6">
    <source>
        <dbReference type="ARBA" id="ARBA00022989"/>
    </source>
</evidence>
<dbReference type="OrthoDB" id="2381188at2"/>
<keyword evidence="4" id="KW-0309">Germination</keyword>
<feature type="transmembrane region" description="Helical" evidence="8">
    <location>
        <begin position="216"/>
        <end position="238"/>
    </location>
</feature>
<dbReference type="EMBL" id="PJNH01000002">
    <property type="protein sequence ID" value="PKR78094.1"/>
    <property type="molecule type" value="Genomic_DNA"/>
</dbReference>
<organism evidence="9 10">
    <name type="scientific">Halalkalibacillus sediminis</name>
    <dbReference type="NCBI Taxonomy" id="2018042"/>
    <lineage>
        <taxon>Bacteria</taxon>
        <taxon>Bacillati</taxon>
        <taxon>Bacillota</taxon>
        <taxon>Bacilli</taxon>
        <taxon>Bacillales</taxon>
        <taxon>Bacillaceae</taxon>
        <taxon>Halalkalibacillus</taxon>
    </lineage>
</organism>
<dbReference type="InterPro" id="IPR004761">
    <property type="entry name" value="Spore_GerAB"/>
</dbReference>
<gene>
    <name evidence="9" type="ORF">CEY16_09260</name>
</gene>
<evidence type="ECO:0000256" key="2">
    <source>
        <dbReference type="ARBA" id="ARBA00007998"/>
    </source>
</evidence>
<reference evidence="9 10" key="1">
    <citation type="submission" date="2017-06" db="EMBL/GenBank/DDBJ databases">
        <title>the draft geome sequence of Illustriluteabacillus marina B3227.</title>
        <authorList>
            <person name="He R.-H."/>
            <person name="Du Z.-J."/>
        </authorList>
    </citation>
    <scope>NUCLEOTIDE SEQUENCE [LARGE SCALE GENOMIC DNA]</scope>
    <source>
        <strain evidence="9 10">B3227</strain>
    </source>
</reference>
<feature type="transmembrane region" description="Helical" evidence="8">
    <location>
        <begin position="302"/>
        <end position="320"/>
    </location>
</feature>
<evidence type="ECO:0000313" key="9">
    <source>
        <dbReference type="EMBL" id="PKR78094.1"/>
    </source>
</evidence>